<dbReference type="EC" id="2.7.1.2" evidence="4"/>
<dbReference type="EMBL" id="JACNJZ010000120">
    <property type="protein sequence ID" value="MBC8317990.1"/>
    <property type="molecule type" value="Genomic_DNA"/>
</dbReference>
<name>A0A8J6TG32_9BACT</name>
<dbReference type="SUPFAM" id="SSF53067">
    <property type="entry name" value="Actin-like ATPase domain"/>
    <property type="match status" value="1"/>
</dbReference>
<evidence type="ECO:0000256" key="2">
    <source>
        <dbReference type="ARBA" id="ARBA00022777"/>
    </source>
</evidence>
<dbReference type="GO" id="GO:0006096">
    <property type="term" value="P:glycolytic process"/>
    <property type="evidence" value="ECO:0007669"/>
    <property type="project" value="InterPro"/>
</dbReference>
<protein>
    <submittedName>
        <fullName evidence="4">Glucokinase</fullName>
        <ecNumber evidence="4">2.7.1.2</ecNumber>
    </submittedName>
</protein>
<dbReference type="CDD" id="cd24008">
    <property type="entry name" value="ASKHA_NBD_GLK"/>
    <property type="match status" value="1"/>
</dbReference>
<dbReference type="PANTHER" id="PTHR47363">
    <property type="entry name" value="GLUCOKINASE"/>
    <property type="match status" value="1"/>
</dbReference>
<dbReference type="Gene3D" id="3.40.367.20">
    <property type="match status" value="1"/>
</dbReference>
<evidence type="ECO:0000313" key="4">
    <source>
        <dbReference type="EMBL" id="MBC8317990.1"/>
    </source>
</evidence>
<sequence length="335" mass="36205">MAYILAADIGGTKTNIGIFDSKNLSGIPLVDETVLCKNYSDFNELLEDFLGGKKYPIEFACFAAAGPVRGGRVHLTNIPWVLDENELKNFLDIQSVYVINDLVALAYSIFELAEKDAVTLHEGVPEKNGTIGLVAPGTGLGMAFLVWDGSKYIACPSEGGHASFSPDSDLEIQLLQYFKDNGHHVSIESLCSGPGIYSIYSFLKAKKGFEEPGWFKKLLGEAADPTPVIVDIALDPDISMPICTETLDLFVTILTGLVNNLSLTVMATGGIYIGGGIPVKIITFLQQVNFPAFFEKRANMSTILESIPVKVVVNPKSSLHGAVRYAFSKLQVGCL</sequence>
<dbReference type="GO" id="GO:0004340">
    <property type="term" value="F:glucokinase activity"/>
    <property type="evidence" value="ECO:0007669"/>
    <property type="project" value="UniProtKB-EC"/>
</dbReference>
<evidence type="ECO:0000256" key="1">
    <source>
        <dbReference type="ARBA" id="ARBA00022679"/>
    </source>
</evidence>
<comment type="similarity">
    <text evidence="3">Belongs to the bacterial glucokinase family.</text>
</comment>
<dbReference type="AlphaFoldDB" id="A0A8J6TG32"/>
<evidence type="ECO:0000256" key="3">
    <source>
        <dbReference type="RuleBase" id="RU004046"/>
    </source>
</evidence>
<reference evidence="4 5" key="1">
    <citation type="submission" date="2020-08" db="EMBL/GenBank/DDBJ databases">
        <title>Bridging the membrane lipid divide: bacteria of the FCB group superphylum have the potential to synthesize archaeal ether lipids.</title>
        <authorList>
            <person name="Villanueva L."/>
            <person name="Von Meijenfeldt F.A.B."/>
            <person name="Westbye A.B."/>
            <person name="Yadav S."/>
            <person name="Hopmans E.C."/>
            <person name="Dutilh B.E."/>
            <person name="Sinninghe Damste J.S."/>
        </authorList>
    </citation>
    <scope>NUCLEOTIDE SEQUENCE [LARGE SCALE GENOMIC DNA]</scope>
    <source>
        <strain evidence="4">NIOZ-UU47</strain>
    </source>
</reference>
<dbReference type="InterPro" id="IPR003836">
    <property type="entry name" value="Glucokinase"/>
</dbReference>
<proteinExistence type="inferred from homology"/>
<keyword evidence="1 4" id="KW-0808">Transferase</keyword>
<keyword evidence="2" id="KW-0418">Kinase</keyword>
<gene>
    <name evidence="4" type="primary">glk</name>
    <name evidence="4" type="ORF">H8E41_08785</name>
</gene>
<comment type="caution">
    <text evidence="4">The sequence shown here is derived from an EMBL/GenBank/DDBJ whole genome shotgun (WGS) entry which is preliminary data.</text>
</comment>
<dbReference type="NCBIfam" id="TIGR00749">
    <property type="entry name" value="glk"/>
    <property type="match status" value="1"/>
</dbReference>
<dbReference type="GO" id="GO:0005524">
    <property type="term" value="F:ATP binding"/>
    <property type="evidence" value="ECO:0007669"/>
    <property type="project" value="InterPro"/>
</dbReference>
<dbReference type="GO" id="GO:0005536">
    <property type="term" value="F:D-glucose binding"/>
    <property type="evidence" value="ECO:0007669"/>
    <property type="project" value="InterPro"/>
</dbReference>
<dbReference type="PANTHER" id="PTHR47363:SF1">
    <property type="entry name" value="GLUCOKINASE"/>
    <property type="match status" value="1"/>
</dbReference>
<dbReference type="Proteomes" id="UP000614424">
    <property type="component" value="Unassembled WGS sequence"/>
</dbReference>
<evidence type="ECO:0000313" key="5">
    <source>
        <dbReference type="Proteomes" id="UP000614424"/>
    </source>
</evidence>
<dbReference type="InterPro" id="IPR043129">
    <property type="entry name" value="ATPase_NBD"/>
</dbReference>
<accession>A0A8J6TG32</accession>
<organism evidence="4 5">
    <name type="scientific">Candidatus Desulfobia pelagia</name>
    <dbReference type="NCBI Taxonomy" id="2841692"/>
    <lineage>
        <taxon>Bacteria</taxon>
        <taxon>Pseudomonadati</taxon>
        <taxon>Thermodesulfobacteriota</taxon>
        <taxon>Desulfobulbia</taxon>
        <taxon>Desulfobulbales</taxon>
        <taxon>Desulfobulbaceae</taxon>
        <taxon>Candidatus Desulfobia</taxon>
    </lineage>
</organism>
<dbReference type="Pfam" id="PF02685">
    <property type="entry name" value="Glucokinase"/>
    <property type="match status" value="1"/>
</dbReference>
<dbReference type="Gene3D" id="3.30.420.40">
    <property type="match status" value="1"/>
</dbReference>